<protein>
    <submittedName>
        <fullName evidence="1">Uncharacterized protein</fullName>
    </submittedName>
</protein>
<sequence length="553" mass="63396">MDITNGSLVYHLTEEEYMRSPYLQGLKSYSDNAQVPTLDGAYLLEFSDDTFHNIVEFLKYSRVNMTAEDYEAYELLGFCNVHGYPLEYFRCKLQDRYNGDHLVNAVQLRGDEEDVRRVMTIVNEIFGQLKDRMKLYIHPETVLKLLREAIIDEIELVFISPDASTNDLEDILNTLYYHHDTHIERDCTYLYTSGIPVVFKHVMYESVHHLLKSQTVDCLQLCYDVQASSVICTNACKYSLDNQCNWVSVNPGIITTDYTNTLIKCSILGLKVMIPGLDECRLNLKDITRRLIIDYMLVSQSSITLHEWSSYNVRLTAIRLQNILGLGEFIDLTNPRHPSYHLIKEITGKERDLHVMSPYHPMTLGTKEIIHCTDNQFLSIILNRLVMKGYVPHGLSDSDRLVLASIEGVNCLSYDLIRLRSSDMPDTPNCAECTYDIYTPEEIEVNPDYDLNDSVSSGLLDLIDTEEMKDQYSDGLTSERYSLFGIARHADDTKGRLHRLAHRRIGCVVYNVRLASCLVDYIPEISLDEYMQYSREGKIIPPGEGSVDGLTIN</sequence>
<reference evidence="1" key="1">
    <citation type="journal article" date="2020" name="Nature">
        <title>Giant virus diversity and host interactions through global metagenomics.</title>
        <authorList>
            <person name="Schulz F."/>
            <person name="Roux S."/>
            <person name="Paez-Espino D."/>
            <person name="Jungbluth S."/>
            <person name="Walsh D.A."/>
            <person name="Denef V.J."/>
            <person name="McMahon K.D."/>
            <person name="Konstantinidis K.T."/>
            <person name="Eloe-Fadrosh E.A."/>
            <person name="Kyrpides N.C."/>
            <person name="Woyke T."/>
        </authorList>
    </citation>
    <scope>NUCLEOTIDE SEQUENCE</scope>
    <source>
        <strain evidence="1">GVMAG-M-3300017651-5</strain>
    </source>
</reference>
<dbReference type="EMBL" id="MN739195">
    <property type="protein sequence ID" value="QHS93059.1"/>
    <property type="molecule type" value="Genomic_DNA"/>
</dbReference>
<dbReference type="AlphaFoldDB" id="A0A6C0BN90"/>
<accession>A0A6C0BN90</accession>
<proteinExistence type="predicted"/>
<organism evidence="1">
    <name type="scientific">viral metagenome</name>
    <dbReference type="NCBI Taxonomy" id="1070528"/>
    <lineage>
        <taxon>unclassified sequences</taxon>
        <taxon>metagenomes</taxon>
        <taxon>organismal metagenomes</taxon>
    </lineage>
</organism>
<name>A0A6C0BN90_9ZZZZ</name>
<evidence type="ECO:0000313" key="1">
    <source>
        <dbReference type="EMBL" id="QHS93059.1"/>
    </source>
</evidence>